<feature type="domain" description="Tc1-like transposase DDE" evidence="1">
    <location>
        <begin position="19"/>
        <end position="61"/>
    </location>
</feature>
<proteinExistence type="predicted"/>
<sequence>MQLLKIAQREKSRYAKYVVDEMTKARDVTILRLPPYHCELNPIELIWAQIKADVARNNRTFKLGDLKLLLNDAISRVTVDTWSKCILHVKKEEQRMWDTTAEALIEPVIINLRDNSSSDSEFDSDSDTVLSEISDFL</sequence>
<dbReference type="EMBL" id="JAPWTJ010000074">
    <property type="protein sequence ID" value="KAJ8983460.1"/>
    <property type="molecule type" value="Genomic_DNA"/>
</dbReference>
<dbReference type="InterPro" id="IPR038717">
    <property type="entry name" value="Tc1-like_DDE_dom"/>
</dbReference>
<dbReference type="Proteomes" id="UP001162164">
    <property type="component" value="Unassembled WGS sequence"/>
</dbReference>
<evidence type="ECO:0000313" key="2">
    <source>
        <dbReference type="EMBL" id="KAJ8983460.1"/>
    </source>
</evidence>
<dbReference type="Pfam" id="PF13358">
    <property type="entry name" value="DDE_3"/>
    <property type="match status" value="1"/>
</dbReference>
<evidence type="ECO:0000259" key="1">
    <source>
        <dbReference type="Pfam" id="PF13358"/>
    </source>
</evidence>
<dbReference type="Gene3D" id="3.30.420.10">
    <property type="entry name" value="Ribonuclease H-like superfamily/Ribonuclease H"/>
    <property type="match status" value="1"/>
</dbReference>
<dbReference type="PANTHER" id="PTHR33939">
    <property type="entry name" value="PROTEIN CBG22215"/>
    <property type="match status" value="1"/>
</dbReference>
<evidence type="ECO:0000313" key="3">
    <source>
        <dbReference type="Proteomes" id="UP001162164"/>
    </source>
</evidence>
<keyword evidence="3" id="KW-1185">Reference proteome</keyword>
<gene>
    <name evidence="2" type="ORF">NQ317_013335</name>
</gene>
<accession>A0ABQ9JZL9</accession>
<dbReference type="PANTHER" id="PTHR33939:SF1">
    <property type="entry name" value="DUF4371 DOMAIN-CONTAINING PROTEIN"/>
    <property type="match status" value="1"/>
</dbReference>
<protein>
    <recommendedName>
        <fullName evidence="1">Tc1-like transposase DDE domain-containing protein</fullName>
    </recommendedName>
</protein>
<reference evidence="2" key="1">
    <citation type="journal article" date="2023" name="Insect Mol. Biol.">
        <title>Genome sequencing provides insights into the evolution of gene families encoding plant cell wall-degrading enzymes in longhorned beetles.</title>
        <authorList>
            <person name="Shin N.R."/>
            <person name="Okamura Y."/>
            <person name="Kirsch R."/>
            <person name="Pauchet Y."/>
        </authorList>
    </citation>
    <scope>NUCLEOTIDE SEQUENCE</scope>
    <source>
        <strain evidence="2">MMC_N1</strain>
    </source>
</reference>
<dbReference type="InterPro" id="IPR036397">
    <property type="entry name" value="RNaseH_sf"/>
</dbReference>
<comment type="caution">
    <text evidence="2">The sequence shown here is derived from an EMBL/GenBank/DDBJ whole genome shotgun (WGS) entry which is preliminary data.</text>
</comment>
<organism evidence="2 3">
    <name type="scientific">Molorchus minor</name>
    <dbReference type="NCBI Taxonomy" id="1323400"/>
    <lineage>
        <taxon>Eukaryota</taxon>
        <taxon>Metazoa</taxon>
        <taxon>Ecdysozoa</taxon>
        <taxon>Arthropoda</taxon>
        <taxon>Hexapoda</taxon>
        <taxon>Insecta</taxon>
        <taxon>Pterygota</taxon>
        <taxon>Neoptera</taxon>
        <taxon>Endopterygota</taxon>
        <taxon>Coleoptera</taxon>
        <taxon>Polyphaga</taxon>
        <taxon>Cucujiformia</taxon>
        <taxon>Chrysomeloidea</taxon>
        <taxon>Cerambycidae</taxon>
        <taxon>Lamiinae</taxon>
        <taxon>Monochamini</taxon>
        <taxon>Molorchus</taxon>
    </lineage>
</organism>
<name>A0ABQ9JZL9_9CUCU</name>